<name>A0A160TK59_9ZZZZ</name>
<feature type="region of interest" description="Disordered" evidence="1">
    <location>
        <begin position="1"/>
        <end position="52"/>
    </location>
</feature>
<accession>A0A160TK59</accession>
<proteinExistence type="predicted"/>
<organism evidence="2">
    <name type="scientific">hydrothermal vent metagenome</name>
    <dbReference type="NCBI Taxonomy" id="652676"/>
    <lineage>
        <taxon>unclassified sequences</taxon>
        <taxon>metagenomes</taxon>
        <taxon>ecological metagenomes</taxon>
    </lineage>
</organism>
<evidence type="ECO:0000313" key="2">
    <source>
        <dbReference type="EMBL" id="CUS45465.1"/>
    </source>
</evidence>
<feature type="compositionally biased region" description="Acidic residues" evidence="1">
    <location>
        <begin position="33"/>
        <end position="43"/>
    </location>
</feature>
<protein>
    <submittedName>
        <fullName evidence="2">Uncharacterized protein</fullName>
    </submittedName>
</protein>
<gene>
    <name evidence="2" type="ORF">MGWOODY_Smn1521</name>
</gene>
<evidence type="ECO:0000256" key="1">
    <source>
        <dbReference type="SAM" id="MobiDB-lite"/>
    </source>
</evidence>
<reference evidence="2" key="1">
    <citation type="submission" date="2015-10" db="EMBL/GenBank/DDBJ databases">
        <authorList>
            <person name="Gilbert D.G."/>
        </authorList>
    </citation>
    <scope>NUCLEOTIDE SEQUENCE</scope>
</reference>
<dbReference type="AlphaFoldDB" id="A0A160TK59"/>
<dbReference type="EMBL" id="CZQE01000264">
    <property type="protein sequence ID" value="CUS45465.1"/>
    <property type="molecule type" value="Genomic_DNA"/>
</dbReference>
<sequence>MDDMTIDVKQYGKDDSVKTKQKPSFAMTVDLPEPSDEEEEEYELQPGDAPVI</sequence>